<keyword evidence="6" id="KW-0997">Cell inner membrane</keyword>
<organism evidence="8 9">
    <name type="scientific">Pelagibacterium nitratireducens</name>
    <dbReference type="NCBI Taxonomy" id="1046114"/>
    <lineage>
        <taxon>Bacteria</taxon>
        <taxon>Pseudomonadati</taxon>
        <taxon>Pseudomonadota</taxon>
        <taxon>Alphaproteobacteria</taxon>
        <taxon>Hyphomicrobiales</taxon>
        <taxon>Devosiaceae</taxon>
        <taxon>Pelagibacterium</taxon>
    </lineage>
</organism>
<dbReference type="RefSeq" id="WP_338607729.1">
    <property type="nucleotide sequence ID" value="NZ_CP146275.1"/>
</dbReference>
<evidence type="ECO:0000256" key="1">
    <source>
        <dbReference type="ARBA" id="ARBA00004651"/>
    </source>
</evidence>
<dbReference type="InterPro" id="IPR000515">
    <property type="entry name" value="MetI-like"/>
</dbReference>
<feature type="transmembrane region" description="Helical" evidence="5">
    <location>
        <begin position="229"/>
        <end position="253"/>
    </location>
</feature>
<evidence type="ECO:0000256" key="4">
    <source>
        <dbReference type="ARBA" id="ARBA00023136"/>
    </source>
</evidence>
<evidence type="ECO:0000313" key="9">
    <source>
        <dbReference type="Proteomes" id="UP001369958"/>
    </source>
</evidence>
<dbReference type="InterPro" id="IPR011864">
    <property type="entry name" value="Phosphate_PstC"/>
</dbReference>
<dbReference type="InterPro" id="IPR035906">
    <property type="entry name" value="MetI-like_sf"/>
</dbReference>
<dbReference type="CDD" id="cd06261">
    <property type="entry name" value="TM_PBP2"/>
    <property type="match status" value="1"/>
</dbReference>
<feature type="transmembrane region" description="Helical" evidence="5">
    <location>
        <begin position="273"/>
        <end position="295"/>
    </location>
</feature>
<feature type="transmembrane region" description="Helical" evidence="5">
    <location>
        <begin position="426"/>
        <end position="450"/>
    </location>
</feature>
<name>A0ABZ2I378_9HYPH</name>
<dbReference type="PROSITE" id="PS50928">
    <property type="entry name" value="ABC_TM1"/>
    <property type="match status" value="1"/>
</dbReference>
<dbReference type="EMBL" id="CP146275">
    <property type="protein sequence ID" value="WWT32303.1"/>
    <property type="molecule type" value="Genomic_DNA"/>
</dbReference>
<evidence type="ECO:0000256" key="3">
    <source>
        <dbReference type="ARBA" id="ARBA00022989"/>
    </source>
</evidence>
<keyword evidence="6" id="KW-1003">Cell membrane</keyword>
<comment type="subcellular location">
    <subcellularLocation>
        <location evidence="6">Cell inner membrane</location>
        <topology evidence="6">Multi-pass membrane protein</topology>
    </subcellularLocation>
    <subcellularLocation>
        <location evidence="1 5">Cell membrane</location>
        <topology evidence="1 5">Multi-pass membrane protein</topology>
    </subcellularLocation>
</comment>
<evidence type="ECO:0000256" key="6">
    <source>
        <dbReference type="RuleBase" id="RU363054"/>
    </source>
</evidence>
<feature type="transmembrane region" description="Helical" evidence="5">
    <location>
        <begin position="167"/>
        <end position="185"/>
    </location>
</feature>
<proteinExistence type="inferred from homology"/>
<gene>
    <name evidence="8" type="primary">pstC</name>
    <name evidence="8" type="ORF">V6617_15030</name>
</gene>
<feature type="transmembrane region" description="Helical" evidence="5">
    <location>
        <begin position="358"/>
        <end position="379"/>
    </location>
</feature>
<comment type="similarity">
    <text evidence="6">Belongs to the binding-protein-dependent transport system permease family. CysTW subfamily.</text>
</comment>
<evidence type="ECO:0000313" key="8">
    <source>
        <dbReference type="EMBL" id="WWT32303.1"/>
    </source>
</evidence>
<keyword evidence="3 5" id="KW-1133">Transmembrane helix</keyword>
<evidence type="ECO:0000259" key="7">
    <source>
        <dbReference type="PROSITE" id="PS50928"/>
    </source>
</evidence>
<keyword evidence="4 5" id="KW-0472">Membrane</keyword>
<feature type="transmembrane region" description="Helical" evidence="5">
    <location>
        <begin position="41"/>
        <end position="65"/>
    </location>
</feature>
<feature type="transmembrane region" description="Helical" evidence="5">
    <location>
        <begin position="307"/>
        <end position="328"/>
    </location>
</feature>
<protein>
    <recommendedName>
        <fullName evidence="6">Phosphate transport system permease protein</fullName>
    </recommendedName>
</protein>
<dbReference type="Pfam" id="PF00528">
    <property type="entry name" value="BPD_transp_1"/>
    <property type="match status" value="1"/>
</dbReference>
<keyword evidence="9" id="KW-1185">Reference proteome</keyword>
<feature type="transmembrane region" description="Helical" evidence="5">
    <location>
        <begin position="126"/>
        <end position="147"/>
    </location>
</feature>
<evidence type="ECO:0000256" key="5">
    <source>
        <dbReference type="RuleBase" id="RU363032"/>
    </source>
</evidence>
<feature type="domain" description="ABC transmembrane type-1" evidence="7">
    <location>
        <begin position="230"/>
        <end position="446"/>
    </location>
</feature>
<comment type="function">
    <text evidence="6">Part of the binding-protein-dependent transport system for phosphate; probably responsible for the translocation of the substrate across the membrane.</text>
</comment>
<dbReference type="NCBIfam" id="TIGR02138">
    <property type="entry name" value="phosphate_pstC"/>
    <property type="match status" value="1"/>
</dbReference>
<keyword evidence="6" id="KW-0592">Phosphate transport</keyword>
<keyword evidence="5" id="KW-0813">Transport</keyword>
<evidence type="ECO:0000256" key="2">
    <source>
        <dbReference type="ARBA" id="ARBA00022692"/>
    </source>
</evidence>
<dbReference type="Pfam" id="PF12501">
    <property type="entry name" value="DUF3708"/>
    <property type="match status" value="1"/>
</dbReference>
<dbReference type="Gene3D" id="1.10.3720.10">
    <property type="entry name" value="MetI-like"/>
    <property type="match status" value="1"/>
</dbReference>
<sequence length="458" mass="48505">MNALVIAALLLVLLTLSYQIGWSRSRRLASGGAERLHSRPIYHGVLAALFALLPAIIVLGLWALFSETVTRSFILAQLPPETAQLTQVQVQAVINRVQAIANGFGVVGEPAPEELAAAQAFETFQLVSFLAVIGAAAALGAGGLFFAQRRIGLRLRARTEVEIAVRIGLIACSTVAVLTTIGIVLSLLADALRFFSFINPLDFFFGTTWNPRFQSSGTGSAGEYGLLPLLWGTVMISLIAMLVAVPIGLMSAIYLSQYAPPNVRNVVKPIIEVLAGIPTIVYGFFALVTVGPFFAGLGNMIGVDIRATSALTAGVVMGIMIIPFISSLSDDIIAQVPRTMRDGSLGLGATQSETIRKVLLPAALPGVVGAILLAVSRAIGETMIVVLAAGNSPVLRFNPAEPTSTVTVSIVNQLTGDADFTSPQSLVAFALGLTLFVMTLLLNVLALYIVRKFREQYE</sequence>
<dbReference type="InterPro" id="IPR022182">
    <property type="entry name" value="PstC_N"/>
</dbReference>
<accession>A0ABZ2I378</accession>
<dbReference type="PANTHER" id="PTHR42727:SF1">
    <property type="entry name" value="PHOSPHATE TRANSPORT SYSTEM PERMEASE"/>
    <property type="match status" value="1"/>
</dbReference>
<dbReference type="PANTHER" id="PTHR42727">
    <property type="entry name" value="PHOSPHATE TRANSPORT SYSTEM PERMEASE PROTEIN"/>
    <property type="match status" value="1"/>
</dbReference>
<dbReference type="Proteomes" id="UP001369958">
    <property type="component" value="Chromosome"/>
</dbReference>
<dbReference type="SUPFAM" id="SSF161098">
    <property type="entry name" value="MetI-like"/>
    <property type="match status" value="1"/>
</dbReference>
<keyword evidence="2 5" id="KW-0812">Transmembrane</keyword>
<reference evidence="8 9" key="1">
    <citation type="submission" date="2024-02" db="EMBL/GenBank/DDBJ databases">
        <title>Complete genome sequence of Pelagibacterium nitratireducens ZH15.</title>
        <authorList>
            <person name="Zhao L.H."/>
        </authorList>
    </citation>
    <scope>NUCLEOTIDE SEQUENCE [LARGE SCALE GENOMIC DNA]</scope>
    <source>
        <strain evidence="8 9">ZH15</strain>
    </source>
</reference>